<reference evidence="1" key="2">
    <citation type="submission" date="2021-04" db="EMBL/GenBank/DDBJ databases">
        <authorList>
            <person name="Gilroy R."/>
        </authorList>
    </citation>
    <scope>NUCLEOTIDE SEQUENCE</scope>
    <source>
        <strain evidence="1">CHK180-15479</strain>
    </source>
</reference>
<dbReference type="AlphaFoldDB" id="A0A9D2N1Q3"/>
<evidence type="ECO:0000313" key="2">
    <source>
        <dbReference type="Proteomes" id="UP000823910"/>
    </source>
</evidence>
<accession>A0A9D2N1Q3</accession>
<evidence type="ECO:0000313" key="1">
    <source>
        <dbReference type="EMBL" id="HJC06302.1"/>
    </source>
</evidence>
<name>A0A9D2N1Q3_9FIRM</name>
<dbReference type="EMBL" id="DWWT01000042">
    <property type="protein sequence ID" value="HJC06302.1"/>
    <property type="molecule type" value="Genomic_DNA"/>
</dbReference>
<gene>
    <name evidence="1" type="ORF">H9704_09135</name>
</gene>
<comment type="caution">
    <text evidence="1">The sequence shown here is derived from an EMBL/GenBank/DDBJ whole genome shotgun (WGS) entry which is preliminary data.</text>
</comment>
<organism evidence="1 2">
    <name type="scientific">Candidatus Enterocloster excrementipullorum</name>
    <dbReference type="NCBI Taxonomy" id="2838559"/>
    <lineage>
        <taxon>Bacteria</taxon>
        <taxon>Bacillati</taxon>
        <taxon>Bacillota</taxon>
        <taxon>Clostridia</taxon>
        <taxon>Lachnospirales</taxon>
        <taxon>Lachnospiraceae</taxon>
        <taxon>Enterocloster</taxon>
    </lineage>
</organism>
<protein>
    <submittedName>
        <fullName evidence="1">3-isopropylmalate dehydrogenase</fullName>
    </submittedName>
</protein>
<dbReference type="Proteomes" id="UP000823910">
    <property type="component" value="Unassembled WGS sequence"/>
</dbReference>
<sequence length="272" mass="31981">MKRTLQWHPAFQAAMQIELAQEADKLQFLKEFNLTNGSLRVDTLVIKADRGVRIQKRIGRIFRQYNILEYKSPSKSHTVNGFFKVMSYAGLLQSGTEREREIPPEEITITLVGDRYPRRLLAFLKKRYQARVTKAYPGIYYVEGLLFSLQVVVQRELDKEENVWLSRLRENLKMREDVEVLAHAYRGKDQDPLYSAVMDLIIRANWKLYEEGENMCDALNELFADKLEKKWEEGRYESLRNLLKNSPSLNVEEAAKLLGFSKEMLEGYKKRY</sequence>
<reference evidence="1" key="1">
    <citation type="journal article" date="2021" name="PeerJ">
        <title>Extensive microbial diversity within the chicken gut microbiome revealed by metagenomics and culture.</title>
        <authorList>
            <person name="Gilroy R."/>
            <person name="Ravi A."/>
            <person name="Getino M."/>
            <person name="Pursley I."/>
            <person name="Horton D.L."/>
            <person name="Alikhan N.F."/>
            <person name="Baker D."/>
            <person name="Gharbi K."/>
            <person name="Hall N."/>
            <person name="Watson M."/>
            <person name="Adriaenssens E.M."/>
            <person name="Foster-Nyarko E."/>
            <person name="Jarju S."/>
            <person name="Secka A."/>
            <person name="Antonio M."/>
            <person name="Oren A."/>
            <person name="Chaudhuri R.R."/>
            <person name="La Ragione R."/>
            <person name="Hildebrand F."/>
            <person name="Pallen M.J."/>
        </authorList>
    </citation>
    <scope>NUCLEOTIDE SEQUENCE</scope>
    <source>
        <strain evidence="1">CHK180-15479</strain>
    </source>
</reference>
<proteinExistence type="predicted"/>